<dbReference type="InterPro" id="IPR015421">
    <property type="entry name" value="PyrdxlP-dep_Trfase_major"/>
</dbReference>
<dbReference type="InterPro" id="IPR000192">
    <property type="entry name" value="Aminotrans_V_dom"/>
</dbReference>
<dbReference type="PANTHER" id="PTHR32328:SF0">
    <property type="entry name" value="L-SERYL-TRNA(SEC) SELENIUM TRANSFERASE"/>
    <property type="match status" value="1"/>
</dbReference>
<evidence type="ECO:0000259" key="3">
    <source>
        <dbReference type="Pfam" id="PF00266"/>
    </source>
</evidence>
<feature type="domain" description="Aminotransferase class V" evidence="3">
    <location>
        <begin position="161"/>
        <end position="232"/>
    </location>
</feature>
<proteinExistence type="predicted"/>
<evidence type="ECO:0000313" key="4">
    <source>
        <dbReference type="EMBL" id="MBX8632114.1"/>
    </source>
</evidence>
<dbReference type="EMBL" id="JAHEAC010000102">
    <property type="protein sequence ID" value="MBX8644786.1"/>
    <property type="molecule type" value="Genomic_DNA"/>
</dbReference>
<dbReference type="EMBL" id="JAGVSJ010000014">
    <property type="protein sequence ID" value="MBX8632114.1"/>
    <property type="molecule type" value="Genomic_DNA"/>
</dbReference>
<dbReference type="Gene3D" id="3.40.640.10">
    <property type="entry name" value="Type I PLP-dependent aspartate aminotransferase-like (Major domain)"/>
    <property type="match status" value="1"/>
</dbReference>
<evidence type="ECO:0000256" key="1">
    <source>
        <dbReference type="ARBA" id="ARBA00001933"/>
    </source>
</evidence>
<evidence type="ECO:0000313" key="6">
    <source>
        <dbReference type="Proteomes" id="UP000716004"/>
    </source>
</evidence>
<keyword evidence="4" id="KW-0808">Transferase</keyword>
<gene>
    <name evidence="4" type="ORF">J9259_06320</name>
    <name evidence="5" type="ORF">KIY12_08730</name>
</gene>
<keyword evidence="2" id="KW-0663">Pyridoxal phosphate</keyword>
<dbReference type="PANTHER" id="PTHR32328">
    <property type="entry name" value="L-SERYL-TRNA(SEC) SELENIUM TRANSFERASE"/>
    <property type="match status" value="1"/>
</dbReference>
<dbReference type="SUPFAM" id="SSF53383">
    <property type="entry name" value="PLP-dependent transferases"/>
    <property type="match status" value="1"/>
</dbReference>
<protein>
    <submittedName>
        <fullName evidence="4">Aminotransferase class V-fold PLP-dependent enzyme</fullName>
    </submittedName>
</protein>
<dbReference type="Pfam" id="PF00266">
    <property type="entry name" value="Aminotran_5"/>
    <property type="match status" value="1"/>
</dbReference>
<accession>A0A8J8CBH1</accession>
<dbReference type="InterPro" id="IPR015424">
    <property type="entry name" value="PyrdxlP-dep_Trfase"/>
</dbReference>
<dbReference type="AlphaFoldDB" id="A0A8J8CBH1"/>
<comment type="caution">
    <text evidence="4">The sequence shown here is derived from an EMBL/GenBank/DDBJ whole genome shotgun (WGS) entry which is preliminary data.</text>
</comment>
<sequence length="379" mass="41292">MLDRLGVRRIVNASGTLTKLGGCRVSPNALQAMQEIAGEFVDMNELTEKAGSYVAKLAGAEDAMITSGAAAGIVLSVAASMTGDDTEKMVSLPQTSGMRNEVLMQSVHFKDNPYSSLVTIPGAMLKVIGNGTGDIRNDIECAITERTCAILHAVFQPDDSLPLSEVVRIAHLRGIKVIVDAAAELPPVENIANIIDSCADAVVFSGGKDISAPNDTGVIFGKKEVIMNCRKLGPISYLEVDGRVRTFIGRPMKTSKEDIVAFVAAFEDYLKLDHYERIRGWYDICSRLRDILADGRNDRIRTELIIPGKGERIRPVIVPRLRISISGVEPEQICESLKRNDPPIYAICRSEGIYINPQCLREEDLEIVVNALLSVASKH</sequence>
<organism evidence="4 6">
    <name type="scientific">Candidatus Sysuiplasma superficiale</name>
    <dbReference type="NCBI Taxonomy" id="2823368"/>
    <lineage>
        <taxon>Archaea</taxon>
        <taxon>Methanobacteriati</taxon>
        <taxon>Thermoplasmatota</taxon>
        <taxon>Thermoplasmata</taxon>
        <taxon>Candidatus Sysuiplasmatales</taxon>
        <taxon>Candidatus Sysuiplasmataceae</taxon>
        <taxon>Candidatus Sysuiplasma</taxon>
    </lineage>
</organism>
<dbReference type="GO" id="GO:0008483">
    <property type="term" value="F:transaminase activity"/>
    <property type="evidence" value="ECO:0007669"/>
    <property type="project" value="UniProtKB-KW"/>
</dbReference>
<dbReference type="GO" id="GO:0004125">
    <property type="term" value="F:L-seryl-tRNA(Sec) selenium transferase activity"/>
    <property type="evidence" value="ECO:0007669"/>
    <property type="project" value="TreeGrafter"/>
</dbReference>
<name>A0A8J8CBH1_9ARCH</name>
<keyword evidence="4" id="KW-0032">Aminotransferase</keyword>
<dbReference type="Proteomes" id="UP000750197">
    <property type="component" value="Unassembled WGS sequence"/>
</dbReference>
<dbReference type="Proteomes" id="UP000716004">
    <property type="component" value="Unassembled WGS sequence"/>
</dbReference>
<evidence type="ECO:0000313" key="5">
    <source>
        <dbReference type="EMBL" id="MBX8644786.1"/>
    </source>
</evidence>
<reference evidence="4" key="1">
    <citation type="submission" date="2021-04" db="EMBL/GenBank/DDBJ databases">
        <title>Genomic insights into ecological role and evolution of a novel Thermoplasmata order Candidatus Sysuiplasmatales.</title>
        <authorList>
            <person name="Yuan Y."/>
        </authorList>
    </citation>
    <scope>NUCLEOTIDE SEQUENCE</scope>
    <source>
        <strain evidence="5">TUT19-bin139</strain>
        <strain evidence="4">YP2-bin.285</strain>
    </source>
</reference>
<comment type="cofactor">
    <cofactor evidence="1">
        <name>pyridoxal 5'-phosphate</name>
        <dbReference type="ChEBI" id="CHEBI:597326"/>
    </cofactor>
</comment>
<evidence type="ECO:0000256" key="2">
    <source>
        <dbReference type="ARBA" id="ARBA00022898"/>
    </source>
</evidence>